<dbReference type="EMBL" id="JBHTLQ010000031">
    <property type="protein sequence ID" value="MFD1191628.1"/>
    <property type="molecule type" value="Genomic_DNA"/>
</dbReference>
<keyword evidence="1" id="KW-0812">Transmembrane</keyword>
<gene>
    <name evidence="2" type="ORF">ACFQ27_13650</name>
</gene>
<proteinExistence type="predicted"/>
<name>A0ABW3T3W5_9CAUL</name>
<dbReference type="RefSeq" id="WP_374345765.1">
    <property type="nucleotide sequence ID" value="NZ_JBHTLQ010000031.1"/>
</dbReference>
<sequence length="71" mass="7636">MIDAFTRHPKAVGETYGEHLAAAASYALPLLGAGLACMIHAIFPFAFERTASDCVHRVHQRMAARGRVPSA</sequence>
<evidence type="ECO:0000313" key="2">
    <source>
        <dbReference type="EMBL" id="MFD1191628.1"/>
    </source>
</evidence>
<keyword evidence="1" id="KW-1133">Transmembrane helix</keyword>
<evidence type="ECO:0000313" key="3">
    <source>
        <dbReference type="Proteomes" id="UP001597216"/>
    </source>
</evidence>
<accession>A0ABW3T3W5</accession>
<organism evidence="2 3">
    <name type="scientific">Phenylobacterium conjunctum</name>
    <dbReference type="NCBI Taxonomy" id="1298959"/>
    <lineage>
        <taxon>Bacteria</taxon>
        <taxon>Pseudomonadati</taxon>
        <taxon>Pseudomonadota</taxon>
        <taxon>Alphaproteobacteria</taxon>
        <taxon>Caulobacterales</taxon>
        <taxon>Caulobacteraceae</taxon>
        <taxon>Phenylobacterium</taxon>
    </lineage>
</organism>
<feature type="transmembrane region" description="Helical" evidence="1">
    <location>
        <begin position="26"/>
        <end position="47"/>
    </location>
</feature>
<keyword evidence="1" id="KW-0472">Membrane</keyword>
<reference evidence="3" key="1">
    <citation type="journal article" date="2019" name="Int. J. Syst. Evol. Microbiol.">
        <title>The Global Catalogue of Microorganisms (GCM) 10K type strain sequencing project: providing services to taxonomists for standard genome sequencing and annotation.</title>
        <authorList>
            <consortium name="The Broad Institute Genomics Platform"/>
            <consortium name="The Broad Institute Genome Sequencing Center for Infectious Disease"/>
            <person name="Wu L."/>
            <person name="Ma J."/>
        </authorList>
    </citation>
    <scope>NUCLEOTIDE SEQUENCE [LARGE SCALE GENOMIC DNA]</scope>
    <source>
        <strain evidence="3">CCUG 55074</strain>
    </source>
</reference>
<comment type="caution">
    <text evidence="2">The sequence shown here is derived from an EMBL/GenBank/DDBJ whole genome shotgun (WGS) entry which is preliminary data.</text>
</comment>
<evidence type="ECO:0000256" key="1">
    <source>
        <dbReference type="SAM" id="Phobius"/>
    </source>
</evidence>
<dbReference type="Proteomes" id="UP001597216">
    <property type="component" value="Unassembled WGS sequence"/>
</dbReference>
<keyword evidence="3" id="KW-1185">Reference proteome</keyword>
<dbReference type="InterPro" id="IPR045936">
    <property type="entry name" value="DUF6356"/>
</dbReference>
<dbReference type="Pfam" id="PF19883">
    <property type="entry name" value="DUF6356"/>
    <property type="match status" value="1"/>
</dbReference>
<protein>
    <submittedName>
        <fullName evidence="2">DUF6356 family protein</fullName>
    </submittedName>
</protein>